<sequence>MLSMCKEIQITQSKIRKDDLSEIYSTLRRSVYVAAKGHDNSLPGLVLAVIGDSESYVPKPWNTTAFTSGLLQSIQGVKKSWVIYRGNKDGVSALIHNAFRETVDTNSETVGRDTFNEKIKGNTLIAIRPWTKIDEEGENKVKESDLLLTLRPVFKDVQKQRKYRWFNRYLSHFLKTLSEEYTPLLSKEKGRGGELALINMRVPVLMIAVEGDISTIHQIKSALRRNVPVLLTKGSGKAVDVIVDYLEESRPLEKEKVLKENAPLLLGIYMRSEEYTKLKRRLTIIQKHSHIITIFDLNNNKNYKLEDYVVKAIIKGWSLKDVKSAAGCLMEHFHVAPGSLSLYFYIAYQYILESCEIENKEKRVSTKCCDGVWCTCNENLAAILTSSILNTMAEMVNSAKDLKLNNDLLKHSRLFEKRALFLMDSLYEDNEIGCMSLVNTEDKVWGIRVAPVECAFDNGMIDVVGHPCVQRLLNRIWYKDTAAMWRDWMKNVVRLSGAAWTSPAMMFMVHYLKELLQFSWILLVFIVCAGVMYHSNMYPNHRDMWPKFGADIENWRIWKIVSLPYWQLYGELSLDQLRGENNGNGTSCTSVESEWESNTSMERCVEYDWAIMVIAAIYRFEEVQNNSDRLWKYWRYAIIKDYSTRFPVPINLLLHVVNGIVILCKRKRQKGKTGNIREKKNVSSMYKTEISYTSTLCLGIGLLNIL</sequence>
<evidence type="ECO:0000313" key="2">
    <source>
        <dbReference type="EMBL" id="CAC5398353.1"/>
    </source>
</evidence>
<name>A0A6J8CPE4_MYTCO</name>
<dbReference type="GO" id="GO:0005886">
    <property type="term" value="C:plasma membrane"/>
    <property type="evidence" value="ECO:0007669"/>
    <property type="project" value="TreeGrafter"/>
</dbReference>
<dbReference type="InterPro" id="IPR050927">
    <property type="entry name" value="TRPM"/>
</dbReference>
<dbReference type="AlphaFoldDB" id="A0A6J8CPE4"/>
<accession>A0A6J8CPE4</accession>
<dbReference type="Proteomes" id="UP000507470">
    <property type="component" value="Unassembled WGS sequence"/>
</dbReference>
<keyword evidence="1" id="KW-1133">Transmembrane helix</keyword>
<dbReference type="PANTHER" id="PTHR13800:SF12">
    <property type="entry name" value="TRANSIENT RECEPTOR POTENTIAL CATION CHANNEL SUBFAMILY M MEMBER-LIKE 2"/>
    <property type="match status" value="1"/>
</dbReference>
<gene>
    <name evidence="2" type="ORF">MCOR_32731</name>
</gene>
<proteinExistence type="predicted"/>
<feature type="transmembrane region" description="Helical" evidence="1">
    <location>
        <begin position="518"/>
        <end position="535"/>
    </location>
</feature>
<dbReference type="OrthoDB" id="10029073at2759"/>
<evidence type="ECO:0000256" key="1">
    <source>
        <dbReference type="SAM" id="Phobius"/>
    </source>
</evidence>
<dbReference type="PANTHER" id="PTHR13800">
    <property type="entry name" value="TRANSIENT RECEPTOR POTENTIAL CATION CHANNEL, SUBFAMILY M, MEMBER 6"/>
    <property type="match status" value="1"/>
</dbReference>
<keyword evidence="1" id="KW-0472">Membrane</keyword>
<dbReference type="EMBL" id="CACVKT020005897">
    <property type="protein sequence ID" value="CAC5398353.1"/>
    <property type="molecule type" value="Genomic_DNA"/>
</dbReference>
<evidence type="ECO:0000313" key="3">
    <source>
        <dbReference type="Proteomes" id="UP000507470"/>
    </source>
</evidence>
<protein>
    <submittedName>
        <fullName evidence="2">Uncharacterized protein</fullName>
    </submittedName>
</protein>
<keyword evidence="3" id="KW-1185">Reference proteome</keyword>
<organism evidence="2 3">
    <name type="scientific">Mytilus coruscus</name>
    <name type="common">Sea mussel</name>
    <dbReference type="NCBI Taxonomy" id="42192"/>
    <lineage>
        <taxon>Eukaryota</taxon>
        <taxon>Metazoa</taxon>
        <taxon>Spiralia</taxon>
        <taxon>Lophotrochozoa</taxon>
        <taxon>Mollusca</taxon>
        <taxon>Bivalvia</taxon>
        <taxon>Autobranchia</taxon>
        <taxon>Pteriomorphia</taxon>
        <taxon>Mytilida</taxon>
        <taxon>Mytiloidea</taxon>
        <taxon>Mytilidae</taxon>
        <taxon>Mytilinae</taxon>
        <taxon>Mytilus</taxon>
    </lineage>
</organism>
<reference evidence="2 3" key="1">
    <citation type="submission" date="2020-06" db="EMBL/GenBank/DDBJ databases">
        <authorList>
            <person name="Li R."/>
            <person name="Bekaert M."/>
        </authorList>
    </citation>
    <scope>NUCLEOTIDE SEQUENCE [LARGE SCALE GENOMIC DNA]</scope>
    <source>
        <strain evidence="3">wild</strain>
    </source>
</reference>
<dbReference type="GO" id="GO:0099604">
    <property type="term" value="F:ligand-gated calcium channel activity"/>
    <property type="evidence" value="ECO:0007669"/>
    <property type="project" value="TreeGrafter"/>
</dbReference>
<keyword evidence="1" id="KW-0812">Transmembrane</keyword>